<sequence length="64" mass="6957">MAHANAPRRNRNEELIEQFDRTNTQLPYGMRLIMVEAKAYQALGGDSWVAAAVAAATQLGVGVI</sequence>
<protein>
    <submittedName>
        <fullName evidence="1">Uncharacterized protein</fullName>
    </submittedName>
</protein>
<reference evidence="1 2" key="1">
    <citation type="submission" date="2017-12" db="EMBL/GenBank/DDBJ databases">
        <title>Comparative genomics of Botrytis spp.</title>
        <authorList>
            <person name="Valero-Jimenez C.A."/>
            <person name="Tapia P."/>
            <person name="Veloso J."/>
            <person name="Silva-Moreno E."/>
            <person name="Staats M."/>
            <person name="Valdes J.H."/>
            <person name="Van Kan J.A.L."/>
        </authorList>
    </citation>
    <scope>NUCLEOTIDE SEQUENCE [LARGE SCALE GENOMIC DNA]</scope>
    <source>
        <strain evidence="1 2">MUCL3349</strain>
    </source>
</reference>
<dbReference type="AlphaFoldDB" id="A0A4Z1KQI2"/>
<dbReference type="EMBL" id="PQXO01000328">
    <property type="protein sequence ID" value="TGO86154.1"/>
    <property type="molecule type" value="Genomic_DNA"/>
</dbReference>
<gene>
    <name evidence="1" type="ORF">BPOR_0329g00010</name>
</gene>
<accession>A0A4Z1KQI2</accession>
<organism evidence="1 2">
    <name type="scientific">Botrytis porri</name>
    <dbReference type="NCBI Taxonomy" id="87229"/>
    <lineage>
        <taxon>Eukaryota</taxon>
        <taxon>Fungi</taxon>
        <taxon>Dikarya</taxon>
        <taxon>Ascomycota</taxon>
        <taxon>Pezizomycotina</taxon>
        <taxon>Leotiomycetes</taxon>
        <taxon>Helotiales</taxon>
        <taxon>Sclerotiniaceae</taxon>
        <taxon>Botrytis</taxon>
    </lineage>
</organism>
<comment type="caution">
    <text evidence="1">The sequence shown here is derived from an EMBL/GenBank/DDBJ whole genome shotgun (WGS) entry which is preliminary data.</text>
</comment>
<proteinExistence type="predicted"/>
<keyword evidence="2" id="KW-1185">Reference proteome</keyword>
<evidence type="ECO:0000313" key="1">
    <source>
        <dbReference type="EMBL" id="TGO86154.1"/>
    </source>
</evidence>
<name>A0A4Z1KQI2_9HELO</name>
<dbReference type="Proteomes" id="UP000297280">
    <property type="component" value="Unassembled WGS sequence"/>
</dbReference>
<evidence type="ECO:0000313" key="2">
    <source>
        <dbReference type="Proteomes" id="UP000297280"/>
    </source>
</evidence>